<dbReference type="PROSITE" id="PS00675">
    <property type="entry name" value="SIGMA54_INTERACT_1"/>
    <property type="match status" value="1"/>
</dbReference>
<reference evidence="7 8" key="1">
    <citation type="submission" date="2020-08" db="EMBL/GenBank/DDBJ databases">
        <title>Genomic Encyclopedia of Type Strains, Phase IV (KMG-IV): sequencing the most valuable type-strain genomes for metagenomic binning, comparative biology and taxonomic classification.</title>
        <authorList>
            <person name="Goeker M."/>
        </authorList>
    </citation>
    <scope>NUCLEOTIDE SEQUENCE [LARGE SCALE GENOMIC DNA]</scope>
    <source>
        <strain evidence="7 8">DSM 27165</strain>
    </source>
</reference>
<dbReference type="Pfam" id="PF25601">
    <property type="entry name" value="AAA_lid_14"/>
    <property type="match status" value="1"/>
</dbReference>
<dbReference type="PROSITE" id="PS00676">
    <property type="entry name" value="SIGMA54_INTERACT_2"/>
    <property type="match status" value="1"/>
</dbReference>
<dbReference type="PANTHER" id="PTHR32071:SF57">
    <property type="entry name" value="C4-DICARBOXYLATE TRANSPORT TRANSCRIPTIONAL REGULATORY PROTEIN DCTD"/>
    <property type="match status" value="1"/>
</dbReference>
<keyword evidence="2" id="KW-0067">ATP-binding</keyword>
<evidence type="ECO:0000313" key="7">
    <source>
        <dbReference type="EMBL" id="MBB5019125.1"/>
    </source>
</evidence>
<dbReference type="InterPro" id="IPR025662">
    <property type="entry name" value="Sigma_54_int_dom_ATP-bd_1"/>
</dbReference>
<dbReference type="InterPro" id="IPR025944">
    <property type="entry name" value="Sigma_54_int_dom_CS"/>
</dbReference>
<dbReference type="InterPro" id="IPR011006">
    <property type="entry name" value="CheY-like_superfamily"/>
</dbReference>
<dbReference type="GO" id="GO:0043565">
    <property type="term" value="F:sequence-specific DNA binding"/>
    <property type="evidence" value="ECO:0007669"/>
    <property type="project" value="InterPro"/>
</dbReference>
<dbReference type="InterPro" id="IPR058031">
    <property type="entry name" value="AAA_lid_NorR"/>
</dbReference>
<protein>
    <submittedName>
        <fullName evidence="7">Two-component system response regulator HydG</fullName>
    </submittedName>
</protein>
<keyword evidence="3" id="KW-0805">Transcription regulation</keyword>
<keyword evidence="1" id="KW-0547">Nucleotide-binding</keyword>
<dbReference type="SUPFAM" id="SSF52172">
    <property type="entry name" value="CheY-like"/>
    <property type="match status" value="1"/>
</dbReference>
<dbReference type="Gene3D" id="1.10.8.60">
    <property type="match status" value="1"/>
</dbReference>
<proteinExistence type="predicted"/>
<keyword evidence="8" id="KW-1185">Reference proteome</keyword>
<dbReference type="Proteomes" id="UP000575898">
    <property type="component" value="Unassembled WGS sequence"/>
</dbReference>
<evidence type="ECO:0000256" key="3">
    <source>
        <dbReference type="ARBA" id="ARBA00023015"/>
    </source>
</evidence>
<dbReference type="Gene3D" id="3.40.50.300">
    <property type="entry name" value="P-loop containing nucleotide triphosphate hydrolases"/>
    <property type="match status" value="1"/>
</dbReference>
<evidence type="ECO:0000259" key="6">
    <source>
        <dbReference type="PROSITE" id="PS50045"/>
    </source>
</evidence>
<evidence type="ECO:0000256" key="2">
    <source>
        <dbReference type="ARBA" id="ARBA00022840"/>
    </source>
</evidence>
<dbReference type="Pfam" id="PF02954">
    <property type="entry name" value="HTH_8"/>
    <property type="match status" value="1"/>
</dbReference>
<dbReference type="PANTHER" id="PTHR32071">
    <property type="entry name" value="TRANSCRIPTIONAL REGULATORY PROTEIN"/>
    <property type="match status" value="1"/>
</dbReference>
<dbReference type="RefSeq" id="WP_184039447.1">
    <property type="nucleotide sequence ID" value="NZ_JACHHY010000014.1"/>
</dbReference>
<dbReference type="InterPro" id="IPR002197">
    <property type="entry name" value="HTH_Fis"/>
</dbReference>
<dbReference type="GO" id="GO:0005524">
    <property type="term" value="F:ATP binding"/>
    <property type="evidence" value="ECO:0007669"/>
    <property type="project" value="UniProtKB-KW"/>
</dbReference>
<dbReference type="InterPro" id="IPR027417">
    <property type="entry name" value="P-loop_NTPase"/>
</dbReference>
<dbReference type="PROSITE" id="PS00688">
    <property type="entry name" value="SIGMA54_INTERACT_3"/>
    <property type="match status" value="1"/>
</dbReference>
<dbReference type="Gene3D" id="1.10.10.60">
    <property type="entry name" value="Homeodomain-like"/>
    <property type="match status" value="1"/>
</dbReference>
<sequence>MYLLRLTEPEDESNLNALENKADGGKDNKVGTILIVGRGSSAAELMRPEMLGRQPAVTRLPGPVSVIKSALPGASLVVLCARAGDEEEVAQLGHWVRAASPMARLMLVADVSCEALAVTALRAGFQEYLVWPVDRLVLCQAVAGLQRPGLDMEPIKPRVPVLPSLIGQSTCMQQLRARIERLAKVDATVLLVGETGTGKDLVARHLHESSHRQGGPFVALNCAALPDGLLESELFGHERGAFTGAHQPYKGKVRLAEGGTLFLDEIGDMPLPAQAKLLRLLENREVFAIGASAVCQVNIRLVAATNHQLEHRVADGLFRQDLYYRLNVARLLLPTLRQRREDIEALAHGFLQDLANHHHQPPCRLTVAARQALMRYSWPGNVRELRNVLESAVLMAERDVIDVGDLGYLAANQVAVQDEHATHLEERTLLLRTLNQTRWNKSEAALRLNWSRMTLYRKLAKYELSPPDDGMPGVSV</sequence>
<dbReference type="EMBL" id="JACHHY010000014">
    <property type="protein sequence ID" value="MBB5019125.1"/>
    <property type="molecule type" value="Genomic_DNA"/>
</dbReference>
<name>A0A840MNS9_9PROT</name>
<dbReference type="SUPFAM" id="SSF46689">
    <property type="entry name" value="Homeodomain-like"/>
    <property type="match status" value="1"/>
</dbReference>
<dbReference type="InterPro" id="IPR009057">
    <property type="entry name" value="Homeodomain-like_sf"/>
</dbReference>
<evidence type="ECO:0000256" key="1">
    <source>
        <dbReference type="ARBA" id="ARBA00022741"/>
    </source>
</evidence>
<dbReference type="Gene3D" id="3.40.50.2300">
    <property type="match status" value="1"/>
</dbReference>
<keyword evidence="4" id="KW-0238">DNA-binding</keyword>
<dbReference type="CDD" id="cd00009">
    <property type="entry name" value="AAA"/>
    <property type="match status" value="1"/>
</dbReference>
<dbReference type="AlphaFoldDB" id="A0A840MNS9"/>
<dbReference type="InterPro" id="IPR003593">
    <property type="entry name" value="AAA+_ATPase"/>
</dbReference>
<evidence type="ECO:0000313" key="8">
    <source>
        <dbReference type="Proteomes" id="UP000575898"/>
    </source>
</evidence>
<comment type="caution">
    <text evidence="7">The sequence shown here is derived from an EMBL/GenBank/DDBJ whole genome shotgun (WGS) entry which is preliminary data.</text>
</comment>
<dbReference type="FunFam" id="3.40.50.300:FF:000006">
    <property type="entry name" value="DNA-binding transcriptional regulator NtrC"/>
    <property type="match status" value="1"/>
</dbReference>
<gene>
    <name evidence="7" type="ORF">HNQ59_002423</name>
</gene>
<evidence type="ECO:0000256" key="5">
    <source>
        <dbReference type="ARBA" id="ARBA00023163"/>
    </source>
</evidence>
<dbReference type="Pfam" id="PF00158">
    <property type="entry name" value="Sigma54_activat"/>
    <property type="match status" value="1"/>
</dbReference>
<dbReference type="SMART" id="SM00382">
    <property type="entry name" value="AAA"/>
    <property type="match status" value="1"/>
</dbReference>
<dbReference type="PROSITE" id="PS50045">
    <property type="entry name" value="SIGMA54_INTERACT_4"/>
    <property type="match status" value="1"/>
</dbReference>
<dbReference type="SUPFAM" id="SSF52540">
    <property type="entry name" value="P-loop containing nucleoside triphosphate hydrolases"/>
    <property type="match status" value="1"/>
</dbReference>
<dbReference type="GO" id="GO:0006355">
    <property type="term" value="P:regulation of DNA-templated transcription"/>
    <property type="evidence" value="ECO:0007669"/>
    <property type="project" value="InterPro"/>
</dbReference>
<dbReference type="InterPro" id="IPR025943">
    <property type="entry name" value="Sigma_54_int_dom_ATP-bd_2"/>
</dbReference>
<dbReference type="InterPro" id="IPR002078">
    <property type="entry name" value="Sigma_54_int"/>
</dbReference>
<evidence type="ECO:0000256" key="4">
    <source>
        <dbReference type="ARBA" id="ARBA00023125"/>
    </source>
</evidence>
<feature type="domain" description="Sigma-54 factor interaction" evidence="6">
    <location>
        <begin position="165"/>
        <end position="394"/>
    </location>
</feature>
<accession>A0A840MNS9</accession>
<keyword evidence="5" id="KW-0804">Transcription</keyword>
<dbReference type="PRINTS" id="PR01590">
    <property type="entry name" value="HTHFIS"/>
</dbReference>
<organism evidence="7 8">
    <name type="scientific">Chitinivorax tropicus</name>
    <dbReference type="NCBI Taxonomy" id="714531"/>
    <lineage>
        <taxon>Bacteria</taxon>
        <taxon>Pseudomonadati</taxon>
        <taxon>Pseudomonadota</taxon>
        <taxon>Betaproteobacteria</taxon>
        <taxon>Chitinivorax</taxon>
    </lineage>
</organism>